<accession>A0A4S3IY01</accession>
<name>A0A4S3IY01_9EURO</name>
<evidence type="ECO:0000313" key="2">
    <source>
        <dbReference type="Proteomes" id="UP000308092"/>
    </source>
</evidence>
<reference evidence="1 2" key="1">
    <citation type="submission" date="2019-03" db="EMBL/GenBank/DDBJ databases">
        <title>The genome sequence of a newly discovered highly antifungal drug resistant Aspergillus species, Aspergillus tanneri NIH 1004.</title>
        <authorList>
            <person name="Mounaud S."/>
            <person name="Singh I."/>
            <person name="Joardar V."/>
            <person name="Pakala S."/>
            <person name="Pakala S."/>
            <person name="Venepally P."/>
            <person name="Hoover J."/>
            <person name="Nierman W."/>
            <person name="Chung J."/>
            <person name="Losada L."/>
        </authorList>
    </citation>
    <scope>NUCLEOTIDE SEQUENCE [LARGE SCALE GENOMIC DNA]</scope>
    <source>
        <strain evidence="1 2">NIH1004</strain>
    </source>
</reference>
<comment type="caution">
    <text evidence="1">The sequence shown here is derived from an EMBL/GenBank/DDBJ whole genome shotgun (WGS) entry which is preliminary data.</text>
</comment>
<dbReference type="EMBL" id="SOSA01001344">
    <property type="protein sequence ID" value="THC87249.1"/>
    <property type="molecule type" value="Genomic_DNA"/>
</dbReference>
<proteinExistence type="predicted"/>
<dbReference type="AlphaFoldDB" id="A0A4S3IY01"/>
<protein>
    <submittedName>
        <fullName evidence="1">Uncharacterized protein</fullName>
    </submittedName>
</protein>
<organism evidence="1 2">
    <name type="scientific">Aspergillus tanneri</name>
    <dbReference type="NCBI Taxonomy" id="1220188"/>
    <lineage>
        <taxon>Eukaryota</taxon>
        <taxon>Fungi</taxon>
        <taxon>Dikarya</taxon>
        <taxon>Ascomycota</taxon>
        <taxon>Pezizomycotina</taxon>
        <taxon>Eurotiomycetes</taxon>
        <taxon>Eurotiomycetidae</taxon>
        <taxon>Eurotiales</taxon>
        <taxon>Aspergillaceae</taxon>
        <taxon>Aspergillus</taxon>
        <taxon>Aspergillus subgen. Circumdati</taxon>
    </lineage>
</organism>
<dbReference type="Proteomes" id="UP000308092">
    <property type="component" value="Unassembled WGS sequence"/>
</dbReference>
<keyword evidence="2" id="KW-1185">Reference proteome</keyword>
<sequence>MAMMMNLSQLDSMLCDGDAKNPQPKANIDQLTEFHTKGENIKTGKHEEHRVKLKEWIGNLRKGKDLLSEADAVIDAQMGGLKSAREEAYGHSNRMVPPF</sequence>
<dbReference type="VEuPathDB" id="FungiDB:EYZ11_013304"/>
<gene>
    <name evidence="1" type="ORF">EYZ11_013304</name>
</gene>
<evidence type="ECO:0000313" key="1">
    <source>
        <dbReference type="EMBL" id="THC87249.1"/>
    </source>
</evidence>